<evidence type="ECO:0000313" key="2">
    <source>
        <dbReference type="EMBL" id="EST48870.1"/>
    </source>
</evidence>
<evidence type="ECO:0000256" key="1">
    <source>
        <dbReference type="SAM" id="MobiDB-lite"/>
    </source>
</evidence>
<feature type="compositionally biased region" description="Basic and acidic residues" evidence="1">
    <location>
        <begin position="70"/>
        <end position="81"/>
    </location>
</feature>
<dbReference type="VEuPathDB" id="GiardiaDB:SS50377_27811"/>
<organism evidence="2">
    <name type="scientific">Spironucleus salmonicida</name>
    <dbReference type="NCBI Taxonomy" id="348837"/>
    <lineage>
        <taxon>Eukaryota</taxon>
        <taxon>Metamonada</taxon>
        <taxon>Diplomonadida</taxon>
        <taxon>Hexamitidae</taxon>
        <taxon>Hexamitinae</taxon>
        <taxon>Spironucleus</taxon>
    </lineage>
</organism>
<dbReference type="EMBL" id="AUWU02000008">
    <property type="protein sequence ID" value="KAH0569839.1"/>
    <property type="molecule type" value="Genomic_DNA"/>
</dbReference>
<gene>
    <name evidence="2" type="ORF">SS50377_10972</name>
    <name evidence="3" type="ORF">SS50377_27811</name>
</gene>
<evidence type="ECO:0000313" key="3">
    <source>
        <dbReference type="EMBL" id="KAH0569839.1"/>
    </source>
</evidence>
<evidence type="ECO:0000313" key="4">
    <source>
        <dbReference type="Proteomes" id="UP000018208"/>
    </source>
</evidence>
<reference evidence="2 3" key="1">
    <citation type="journal article" date="2014" name="PLoS Genet.">
        <title>The Genome of Spironucleus salmonicida Highlights a Fish Pathogen Adapted to Fluctuating Environments.</title>
        <authorList>
            <person name="Xu F."/>
            <person name="Jerlstrom-Hultqvist J."/>
            <person name="Einarsson E."/>
            <person name="Astvaldsson A."/>
            <person name="Svard S.G."/>
            <person name="Andersson J.O."/>
        </authorList>
    </citation>
    <scope>NUCLEOTIDE SEQUENCE</scope>
    <source>
        <strain evidence="3">ATCC 50377</strain>
    </source>
</reference>
<dbReference type="EMBL" id="KI545975">
    <property type="protein sequence ID" value="EST48870.1"/>
    <property type="molecule type" value="Genomic_DNA"/>
</dbReference>
<dbReference type="Proteomes" id="UP000018208">
    <property type="component" value="Unassembled WGS sequence"/>
</dbReference>
<accession>V6LWC4</accession>
<protein>
    <submittedName>
        <fullName evidence="2">Uncharacterized protein</fullName>
    </submittedName>
</protein>
<sequence length="81" mass="9691">MAPPKATEYDQVQQDVNWRSRIQSEEKSQFSAQRERLYNLVETEEGKWRPQKKLFSSRDCVPLPEYPMPPKEKKQNPDFYG</sequence>
<keyword evidence="4" id="KW-1185">Reference proteome</keyword>
<feature type="region of interest" description="Disordered" evidence="1">
    <location>
        <begin position="60"/>
        <end position="81"/>
    </location>
</feature>
<dbReference type="AlphaFoldDB" id="V6LWC4"/>
<proteinExistence type="predicted"/>
<name>V6LWC4_9EUKA</name>
<reference evidence="3" key="2">
    <citation type="submission" date="2020-12" db="EMBL/GenBank/DDBJ databases">
        <title>New Spironucleus salmonicida genome in near-complete chromosomes.</title>
        <authorList>
            <person name="Xu F."/>
            <person name="Kurt Z."/>
            <person name="Jimenez-Gonzalez A."/>
            <person name="Astvaldsson A."/>
            <person name="Andersson J.O."/>
            <person name="Svard S.G."/>
        </authorList>
    </citation>
    <scope>NUCLEOTIDE SEQUENCE</scope>
    <source>
        <strain evidence="3">ATCC 50377</strain>
    </source>
</reference>